<dbReference type="AlphaFoldDB" id="A0A0P0X908"/>
<proteinExistence type="evidence at protein level"/>
<dbReference type="UniPathway" id="UPA00143"/>
<evidence type="ECO:0000256" key="3">
    <source>
        <dbReference type="ARBA" id="ARBA00022786"/>
    </source>
</evidence>
<reference evidence="7" key="1">
    <citation type="journal article" date="2005" name="Nature">
        <title>The map-based sequence of the rice genome.</title>
        <authorList>
            <consortium name="International rice genome sequencing project (IRGSP)"/>
            <person name="Matsumoto T."/>
            <person name="Wu J."/>
            <person name="Kanamori H."/>
            <person name="Katayose Y."/>
            <person name="Fujisawa M."/>
            <person name="Namiki N."/>
            <person name="Mizuno H."/>
            <person name="Yamamoto K."/>
            <person name="Antonio B.A."/>
            <person name="Baba T."/>
            <person name="Sakata K."/>
            <person name="Nagamura Y."/>
            <person name="Aoki H."/>
            <person name="Arikawa K."/>
            <person name="Arita K."/>
            <person name="Bito T."/>
            <person name="Chiden Y."/>
            <person name="Fujitsuka N."/>
            <person name="Fukunaka R."/>
            <person name="Hamada M."/>
            <person name="Harada C."/>
            <person name="Hayashi A."/>
            <person name="Hijishita S."/>
            <person name="Honda M."/>
            <person name="Hosokawa S."/>
            <person name="Ichikawa Y."/>
            <person name="Idonuma A."/>
            <person name="Iijima M."/>
            <person name="Ikeda M."/>
            <person name="Ikeno M."/>
            <person name="Ito K."/>
            <person name="Ito S."/>
            <person name="Ito T."/>
            <person name="Ito Y."/>
            <person name="Ito Y."/>
            <person name="Iwabuchi A."/>
            <person name="Kamiya K."/>
            <person name="Karasawa W."/>
            <person name="Kurita K."/>
            <person name="Katagiri S."/>
            <person name="Kikuta A."/>
            <person name="Kobayashi H."/>
            <person name="Kobayashi N."/>
            <person name="Machita K."/>
            <person name="Maehara T."/>
            <person name="Masukawa M."/>
            <person name="Mizubayashi T."/>
            <person name="Mukai Y."/>
            <person name="Nagasaki H."/>
            <person name="Nagata Y."/>
            <person name="Naito S."/>
            <person name="Nakashima M."/>
            <person name="Nakama Y."/>
            <person name="Nakamichi Y."/>
            <person name="Nakamura M."/>
            <person name="Meguro A."/>
            <person name="Negishi M."/>
            <person name="Ohta I."/>
            <person name="Ohta T."/>
            <person name="Okamoto M."/>
            <person name="Ono N."/>
            <person name="Saji S."/>
            <person name="Sakaguchi M."/>
            <person name="Sakai K."/>
            <person name="Shibata M."/>
            <person name="Shimokawa T."/>
            <person name="Song J."/>
            <person name="Takazaki Y."/>
            <person name="Terasawa K."/>
            <person name="Tsugane M."/>
            <person name="Tsuji K."/>
            <person name="Ueda S."/>
            <person name="Waki K."/>
            <person name="Yamagata H."/>
            <person name="Yamamoto M."/>
            <person name="Yamamoto S."/>
            <person name="Yamane H."/>
            <person name="Yoshiki S."/>
            <person name="Yoshihara R."/>
            <person name="Yukawa K."/>
            <person name="Zhong H."/>
            <person name="Yano M."/>
            <person name="Yuan Q."/>
            <person name="Ouyang S."/>
            <person name="Liu J."/>
            <person name="Jones K.M."/>
            <person name="Gansberger K."/>
            <person name="Moffat K."/>
            <person name="Hill J."/>
            <person name="Bera J."/>
            <person name="Fadrosh D."/>
            <person name="Jin S."/>
            <person name="Johri S."/>
            <person name="Kim M."/>
            <person name="Overton L."/>
            <person name="Reardon M."/>
            <person name="Tsitrin T."/>
            <person name="Vuong H."/>
            <person name="Weaver B."/>
            <person name="Ciecko A."/>
            <person name="Tallon L."/>
            <person name="Jackson J."/>
            <person name="Pai G."/>
            <person name="Aken S.V."/>
            <person name="Utterback T."/>
            <person name="Reidmuller S."/>
            <person name="Feldblyum T."/>
            <person name="Hsiao J."/>
            <person name="Zismann V."/>
            <person name="Iobst S."/>
            <person name="de Vazeille A.R."/>
            <person name="Buell C.R."/>
            <person name="Ying K."/>
            <person name="Li Y."/>
            <person name="Lu T."/>
            <person name="Huang Y."/>
            <person name="Zhao Q."/>
            <person name="Feng Q."/>
            <person name="Zhang L."/>
            <person name="Zhu J."/>
            <person name="Weng Q."/>
            <person name="Mu J."/>
            <person name="Lu Y."/>
            <person name="Fan D."/>
            <person name="Liu Y."/>
            <person name="Guan J."/>
            <person name="Zhang Y."/>
            <person name="Yu S."/>
            <person name="Liu X."/>
            <person name="Zhang Y."/>
            <person name="Hong G."/>
            <person name="Han B."/>
            <person name="Choisne N."/>
            <person name="Demange N."/>
            <person name="Orjeda G."/>
            <person name="Samain S."/>
            <person name="Cattolico L."/>
            <person name="Pelletier E."/>
            <person name="Couloux A."/>
            <person name="Segurens B."/>
            <person name="Wincker P."/>
            <person name="D'Hont A."/>
            <person name="Scarpelli C."/>
            <person name="Weissenbach J."/>
            <person name="Salanoubat M."/>
            <person name="Quetier F."/>
            <person name="Yu Y."/>
            <person name="Kim H.R."/>
            <person name="Rambo T."/>
            <person name="Currie J."/>
            <person name="Collura K."/>
            <person name="Luo M."/>
            <person name="Yang T."/>
            <person name="Ammiraju J.S.S."/>
            <person name="Engler F."/>
            <person name="Soderlund C."/>
            <person name="Wing R.A."/>
            <person name="Palmer L.E."/>
            <person name="de la Bastide M."/>
            <person name="Spiegel L."/>
            <person name="Nascimento L."/>
            <person name="Zutavern T."/>
            <person name="O'Shaughnessy A."/>
            <person name="Dike S."/>
            <person name="Dedhia N."/>
            <person name="Preston R."/>
            <person name="Balija V."/>
            <person name="McCombie W.R."/>
            <person name="Chow T."/>
            <person name="Chen H."/>
            <person name="Chung M."/>
            <person name="Chen C."/>
            <person name="Shaw J."/>
            <person name="Wu H."/>
            <person name="Hsiao K."/>
            <person name="Chao Y."/>
            <person name="Chu M."/>
            <person name="Cheng C."/>
            <person name="Hour A."/>
            <person name="Lee P."/>
            <person name="Lin S."/>
            <person name="Lin Y."/>
            <person name="Liou J."/>
            <person name="Liu S."/>
            <person name="Hsing Y."/>
            <person name="Raghuvanshi S."/>
            <person name="Mohanty A."/>
            <person name="Bharti A.K."/>
            <person name="Gaur A."/>
            <person name="Gupta V."/>
            <person name="Kumar D."/>
            <person name="Ravi V."/>
            <person name="Vij S."/>
            <person name="Kapur A."/>
            <person name="Khurana P."/>
            <person name="Khurana P."/>
            <person name="Khurana J.P."/>
            <person name="Tyagi A.K."/>
            <person name="Gaikwad K."/>
            <person name="Singh A."/>
            <person name="Dalal V."/>
            <person name="Srivastava S."/>
            <person name="Dixit A."/>
            <person name="Pal A.K."/>
            <person name="Ghazi I.A."/>
            <person name="Yadav M."/>
            <person name="Pandit A."/>
            <person name="Bhargava A."/>
            <person name="Sureshbabu K."/>
            <person name="Batra K."/>
            <person name="Sharma T.R."/>
            <person name="Mohapatra T."/>
            <person name="Singh N.K."/>
            <person name="Messing J."/>
            <person name="Nelson A.B."/>
            <person name="Fuks G."/>
            <person name="Kavchok S."/>
            <person name="Keizer G."/>
            <person name="Linton E."/>
            <person name="Llaca V."/>
            <person name="Song R."/>
            <person name="Tanyolac B."/>
            <person name="Young S."/>
            <person name="Ho-Il K."/>
            <person name="Hahn J.H."/>
            <person name="Sangsakoo G."/>
            <person name="Vanavichit A."/>
            <person name="de Mattos Luiz.A.T."/>
            <person name="Zimmer P.D."/>
            <person name="Malone G."/>
            <person name="Dellagostin O."/>
            <person name="de Oliveira A.C."/>
            <person name="Bevan M."/>
            <person name="Bancroft I."/>
            <person name="Minx P."/>
            <person name="Cordum H."/>
            <person name="Wilson R."/>
            <person name="Cheng Z."/>
            <person name="Jin W."/>
            <person name="Jiang J."/>
            <person name="Leong S.A."/>
            <person name="Iwama H."/>
            <person name="Gojobori T."/>
            <person name="Itoh T."/>
            <person name="Niimura Y."/>
            <person name="Fujii Y."/>
            <person name="Habara T."/>
            <person name="Sakai H."/>
            <person name="Sato Y."/>
            <person name="Wilson G."/>
            <person name="Kumar K."/>
            <person name="McCouch S."/>
            <person name="Juretic N."/>
            <person name="Hoen D."/>
            <person name="Wright S."/>
            <person name="Bruskiewich R."/>
            <person name="Bureau T."/>
            <person name="Miyao A."/>
            <person name="Hirochika H."/>
            <person name="Nishikawa T."/>
            <person name="Kadowaki K."/>
            <person name="Sugiura M."/>
            <person name="Burr B."/>
            <person name="Sasaki T."/>
        </authorList>
    </citation>
    <scope>NUCLEOTIDE SEQUENCE [LARGE SCALE GENOMIC DNA]</scope>
    <source>
        <strain evidence="7">cv. Nipponbare</strain>
    </source>
</reference>
<feature type="non-terminal residue" evidence="6">
    <location>
        <position position="1"/>
    </location>
</feature>
<evidence type="ECO:0000256" key="2">
    <source>
        <dbReference type="ARBA" id="ARBA00009993"/>
    </source>
</evidence>
<dbReference type="PaxDb" id="39947-A0A0P0X908"/>
<dbReference type="SMART" id="SM00512">
    <property type="entry name" value="Skp1"/>
    <property type="match status" value="1"/>
</dbReference>
<dbReference type="InterPro" id="IPR011333">
    <property type="entry name" value="SKP1/BTB/POZ_sf"/>
</dbReference>
<protein>
    <submittedName>
        <fullName evidence="6">Os07g0625400 protein</fullName>
    </submittedName>
</protein>
<dbReference type="SUPFAM" id="SSF81382">
    <property type="entry name" value="Skp1 dimerisation domain-like"/>
    <property type="match status" value="1"/>
</dbReference>
<dbReference type="SUPFAM" id="SSF54695">
    <property type="entry name" value="POZ domain"/>
    <property type="match status" value="1"/>
</dbReference>
<gene>
    <name evidence="6" type="ordered locus">Os07g0625400</name>
    <name evidence="6" type="ORF">OSNPB_070625400</name>
</gene>
<dbReference type="GO" id="GO:0009867">
    <property type="term" value="P:jasmonic acid mediated signaling pathway"/>
    <property type="evidence" value="ECO:0007669"/>
    <property type="project" value="UniProtKB-ARBA"/>
</dbReference>
<dbReference type="SMR" id="A0A0P0X908"/>
<dbReference type="GO" id="GO:0005634">
    <property type="term" value="C:nucleus"/>
    <property type="evidence" value="ECO:0000318"/>
    <property type="project" value="GO_Central"/>
</dbReference>
<dbReference type="InterPro" id="IPR016073">
    <property type="entry name" value="Skp1_comp_POZ"/>
</dbReference>
<reference evidence="6 7" key="2">
    <citation type="journal article" date="2013" name="Plant Cell Physiol.">
        <title>Rice Annotation Project Database (RAP-DB): an integrative and interactive database for rice genomics.</title>
        <authorList>
            <person name="Sakai H."/>
            <person name="Lee S.S."/>
            <person name="Tanaka T."/>
            <person name="Numa H."/>
            <person name="Kim J."/>
            <person name="Kawahara Y."/>
            <person name="Wakimoto H."/>
            <person name="Yang C.C."/>
            <person name="Iwamoto M."/>
            <person name="Abe T."/>
            <person name="Yamada Y."/>
            <person name="Muto A."/>
            <person name="Inokuchi H."/>
            <person name="Ikemura T."/>
            <person name="Matsumoto T."/>
            <person name="Sasaki T."/>
            <person name="Itoh T."/>
        </authorList>
    </citation>
    <scope>NUCLEOTIDE SEQUENCE [LARGE SCALE GENOMIC DNA]</scope>
    <source>
        <strain evidence="7">cv. Nipponbare</strain>
    </source>
</reference>
<dbReference type="GO" id="GO:0031146">
    <property type="term" value="P:SCF-dependent proteasomal ubiquitin-dependent protein catabolic process"/>
    <property type="evidence" value="ECO:0000318"/>
    <property type="project" value="GO_Central"/>
</dbReference>
<dbReference type="Pfam" id="PF01466">
    <property type="entry name" value="Skp1"/>
    <property type="match status" value="1"/>
</dbReference>
<feature type="domain" description="SKP1 component POZ" evidence="5">
    <location>
        <begin position="71"/>
        <end position="112"/>
    </location>
</feature>
<dbReference type="Proteomes" id="UP000059680">
    <property type="component" value="Chromosome 7"/>
</dbReference>
<feature type="domain" description="SKP1 component dimerisation" evidence="4">
    <location>
        <begin position="155"/>
        <end position="202"/>
    </location>
</feature>
<dbReference type="InterPro" id="IPR016897">
    <property type="entry name" value="SKP1"/>
</dbReference>
<dbReference type="GO" id="GO:0016567">
    <property type="term" value="P:protein ubiquitination"/>
    <property type="evidence" value="ECO:0007669"/>
    <property type="project" value="UniProtKB-UniPathway"/>
</dbReference>
<dbReference type="EMBL" id="AP014963">
    <property type="protein sequence ID" value="BAT02726.1"/>
    <property type="molecule type" value="Genomic_DNA"/>
</dbReference>
<dbReference type="GO" id="GO:0005737">
    <property type="term" value="C:cytoplasm"/>
    <property type="evidence" value="ECO:0000318"/>
    <property type="project" value="GO_Central"/>
</dbReference>
<accession>A0A0P0X908</accession>
<dbReference type="InterPro" id="IPR016072">
    <property type="entry name" value="Skp1_comp_dimer"/>
</dbReference>
<name>A0A0P0X908_ORYSJ</name>
<evidence type="ECO:0000313" key="7">
    <source>
        <dbReference type="Proteomes" id="UP000059680"/>
    </source>
</evidence>
<dbReference type="Pfam" id="PF03931">
    <property type="entry name" value="Skp1_POZ"/>
    <property type="match status" value="1"/>
</dbReference>
<keyword evidence="3" id="KW-0833">Ubl conjugation pathway</keyword>
<keyword evidence="7" id="KW-1185">Reference proteome</keyword>
<dbReference type="STRING" id="39947.A0A0P0X908"/>
<evidence type="ECO:0000259" key="4">
    <source>
        <dbReference type="Pfam" id="PF01466"/>
    </source>
</evidence>
<dbReference type="eggNOG" id="KOG1724">
    <property type="taxonomic scope" value="Eukaryota"/>
</dbReference>
<dbReference type="InParanoid" id="A0A0P0X908"/>
<dbReference type="InterPro" id="IPR001232">
    <property type="entry name" value="SKP1-like"/>
</dbReference>
<evidence type="ECO:0007829" key="9">
    <source>
        <dbReference type="ProteomicsDB" id="A0A0P0X908"/>
    </source>
</evidence>
<organism evidence="6 7">
    <name type="scientific">Oryza sativa subsp. japonica</name>
    <name type="common">Rice</name>
    <dbReference type="NCBI Taxonomy" id="39947"/>
    <lineage>
        <taxon>Eukaryota</taxon>
        <taxon>Viridiplantae</taxon>
        <taxon>Streptophyta</taxon>
        <taxon>Embryophyta</taxon>
        <taxon>Tracheophyta</taxon>
        <taxon>Spermatophyta</taxon>
        <taxon>Magnoliopsida</taxon>
        <taxon>Liliopsida</taxon>
        <taxon>Poales</taxon>
        <taxon>Poaceae</taxon>
        <taxon>BOP clade</taxon>
        <taxon>Oryzoideae</taxon>
        <taxon>Oryzeae</taxon>
        <taxon>Oryzinae</taxon>
        <taxon>Oryza</taxon>
        <taxon>Oryza sativa</taxon>
    </lineage>
</organism>
<reference evidence="6 7" key="3">
    <citation type="journal article" date="2013" name="Rice">
        <title>Improvement of the Oryza sativa Nipponbare reference genome using next generation sequence and optical map data.</title>
        <authorList>
            <person name="Kawahara Y."/>
            <person name="de la Bastide M."/>
            <person name="Hamilton J.P."/>
            <person name="Kanamori H."/>
            <person name="McCombie W.R."/>
            <person name="Ouyang S."/>
            <person name="Schwartz D.C."/>
            <person name="Tanaka T."/>
            <person name="Wu J."/>
            <person name="Zhou S."/>
            <person name="Childs K.L."/>
            <person name="Davidson R.M."/>
            <person name="Lin H."/>
            <person name="Quesada-Ocampo L."/>
            <person name="Vaillancourt B."/>
            <person name="Sakai H."/>
            <person name="Lee S.S."/>
            <person name="Kim J."/>
            <person name="Numa H."/>
            <person name="Itoh T."/>
            <person name="Buell C.R."/>
            <person name="Matsumoto T."/>
        </authorList>
    </citation>
    <scope>NUCLEOTIDE SEQUENCE [LARGE SCALE GENOMIC DNA]</scope>
    <source>
        <strain evidence="7">cv. Nipponbare</strain>
    </source>
</reference>
<comment type="similarity">
    <text evidence="2">Belongs to the SKP1 family.</text>
</comment>
<sequence>AKVISFRERARERERERVRVSQVMATGNGEAAVVEKEGEGTMVPEALEKKVVLDAAEKEEEEKDSEAEAEAEARISKLVGDMIDNVCADHGIPLPKVDIKTVRKMAEYMNKHFAITNKEELKIWDEGFINELDGDEDKYSLFKIIRASERVGFYGLLDLASDMVARKIKAGKAIDEIRKFLGVEKDFTKEEEEKIRRENAWAFEE</sequence>
<dbReference type="FunFam" id="3.30.710.10:FF:000161">
    <property type="entry name" value="Os07g0625400 protein"/>
    <property type="match status" value="1"/>
</dbReference>
<dbReference type="Gene3D" id="3.30.710.10">
    <property type="entry name" value="Potassium Channel Kv1.1, Chain A"/>
    <property type="match status" value="1"/>
</dbReference>
<evidence type="ECO:0007829" key="8">
    <source>
        <dbReference type="PeptideAtlas" id="A0A0P0X908"/>
    </source>
</evidence>
<comment type="pathway">
    <text evidence="1">Protein modification; protein ubiquitination.</text>
</comment>
<dbReference type="Gramene" id="Os07t0625400-01">
    <property type="protein sequence ID" value="Os07t0625400-01"/>
    <property type="gene ID" value="Os07g0625400"/>
</dbReference>
<evidence type="ECO:0000256" key="1">
    <source>
        <dbReference type="ARBA" id="ARBA00004906"/>
    </source>
</evidence>
<evidence type="ECO:0000259" key="5">
    <source>
        <dbReference type="Pfam" id="PF03931"/>
    </source>
</evidence>
<dbReference type="FunCoup" id="A0A0P0X908">
    <property type="interactions" value="14"/>
</dbReference>
<dbReference type="GO" id="GO:0097602">
    <property type="term" value="F:cullin family protein binding"/>
    <property type="evidence" value="ECO:0000318"/>
    <property type="project" value="GO_Central"/>
</dbReference>
<dbReference type="InterPro" id="IPR036296">
    <property type="entry name" value="SKP1-like_dim_sf"/>
</dbReference>
<dbReference type="PANTHER" id="PTHR11165">
    <property type="entry name" value="SKP1"/>
    <property type="match status" value="1"/>
</dbReference>
<evidence type="ECO:0000313" key="6">
    <source>
        <dbReference type="EMBL" id="BAT02726.1"/>
    </source>
</evidence>
<keyword evidence="8 9" id="KW-1267">Proteomics identification</keyword>
<dbReference type="OMA" id="WDEGFIN"/>